<dbReference type="AlphaFoldDB" id="A0A2G1VW07"/>
<dbReference type="Pfam" id="PF03476">
    <property type="entry name" value="MOSC_N"/>
    <property type="match status" value="1"/>
</dbReference>
<dbReference type="PANTHER" id="PTHR14237">
    <property type="entry name" value="MOLYBDOPTERIN COFACTOR SULFURASE MOSC"/>
    <property type="match status" value="1"/>
</dbReference>
<dbReference type="GO" id="GO:0030170">
    <property type="term" value="F:pyridoxal phosphate binding"/>
    <property type="evidence" value="ECO:0007669"/>
    <property type="project" value="InterPro"/>
</dbReference>
<evidence type="ECO:0000313" key="2">
    <source>
        <dbReference type="EMBL" id="PHQ30790.1"/>
    </source>
</evidence>
<name>A0A2G1VW07_9FLAO</name>
<dbReference type="PROSITE" id="PS51340">
    <property type="entry name" value="MOSC"/>
    <property type="match status" value="1"/>
</dbReference>
<dbReference type="EMBL" id="NQXA01000001">
    <property type="protein sequence ID" value="PHQ30790.1"/>
    <property type="molecule type" value="Genomic_DNA"/>
</dbReference>
<dbReference type="GO" id="GO:0030151">
    <property type="term" value="F:molybdenum ion binding"/>
    <property type="evidence" value="ECO:0007669"/>
    <property type="project" value="InterPro"/>
</dbReference>
<accession>A0A2G1VW07</accession>
<keyword evidence="3" id="KW-1185">Reference proteome</keyword>
<dbReference type="GO" id="GO:0003824">
    <property type="term" value="F:catalytic activity"/>
    <property type="evidence" value="ECO:0007669"/>
    <property type="project" value="InterPro"/>
</dbReference>
<dbReference type="SUPFAM" id="SSF50800">
    <property type="entry name" value="PK beta-barrel domain-like"/>
    <property type="match status" value="1"/>
</dbReference>
<sequence length="282" mass="31102">MLSLPINFGKKSLTNLNQPTIQSLYTYPLKSAGAVALQKTQIGDLGFAHDREFALVNAENKILTAREKPQLLQVEVALKADVMLVSAEGTAIEIPLNAEEESVYELELFKKPAFGKAVSGKADEWFSGLFDEPLRLVRLYPQKLRQVSAKYALNEEHAISFADGFPIHLISEASVADLNTLLEKPLPGERFRPNIVISGVEAYAEEAWKKIIIGDCVFDVITATPRCSLITIKPETAVFDSNQEPLRSLSAYKKEGNKINFGVYLIPKTTGTIALTDAVHLK</sequence>
<organism evidence="2 3">
    <name type="scientific">Leeuwenhoekiella nanhaiensis</name>
    <dbReference type="NCBI Taxonomy" id="1655491"/>
    <lineage>
        <taxon>Bacteria</taxon>
        <taxon>Pseudomonadati</taxon>
        <taxon>Bacteroidota</taxon>
        <taxon>Flavobacteriia</taxon>
        <taxon>Flavobacteriales</taxon>
        <taxon>Flavobacteriaceae</taxon>
        <taxon>Leeuwenhoekiella</taxon>
    </lineage>
</organism>
<dbReference type="PANTHER" id="PTHR14237:SF19">
    <property type="entry name" value="MITOCHONDRIAL AMIDOXIME REDUCING COMPONENT 1"/>
    <property type="match status" value="1"/>
</dbReference>
<evidence type="ECO:0000313" key="3">
    <source>
        <dbReference type="Proteomes" id="UP000229433"/>
    </source>
</evidence>
<comment type="caution">
    <text evidence="2">The sequence shown here is derived from an EMBL/GenBank/DDBJ whole genome shotgun (WGS) entry which is preliminary data.</text>
</comment>
<evidence type="ECO:0000259" key="1">
    <source>
        <dbReference type="PROSITE" id="PS51340"/>
    </source>
</evidence>
<gene>
    <name evidence="2" type="ORF">CJ305_00745</name>
</gene>
<dbReference type="InterPro" id="IPR005302">
    <property type="entry name" value="MoCF_Sase_C"/>
</dbReference>
<protein>
    <recommendedName>
        <fullName evidence="1">MOSC domain-containing protein</fullName>
    </recommendedName>
</protein>
<dbReference type="InterPro" id="IPR011037">
    <property type="entry name" value="Pyrv_Knase-like_insert_dom_sf"/>
</dbReference>
<dbReference type="InterPro" id="IPR005303">
    <property type="entry name" value="MOCOS_middle"/>
</dbReference>
<feature type="domain" description="MOSC" evidence="1">
    <location>
        <begin position="142"/>
        <end position="282"/>
    </location>
</feature>
<dbReference type="SUPFAM" id="SSF141673">
    <property type="entry name" value="MOSC N-terminal domain-like"/>
    <property type="match status" value="1"/>
</dbReference>
<reference evidence="2 3" key="1">
    <citation type="submission" date="2017-08" db="EMBL/GenBank/DDBJ databases">
        <title>The whole genome shortgun sequences of strain Leeuwenhoekiella nanhaiensis G18 from the South China Sea.</title>
        <authorList>
            <person name="Liu Q."/>
        </authorList>
    </citation>
    <scope>NUCLEOTIDE SEQUENCE [LARGE SCALE GENOMIC DNA]</scope>
    <source>
        <strain evidence="2 3">G18</strain>
    </source>
</reference>
<dbReference type="Proteomes" id="UP000229433">
    <property type="component" value="Unassembled WGS sequence"/>
</dbReference>
<dbReference type="Pfam" id="PF03473">
    <property type="entry name" value="MOSC"/>
    <property type="match status" value="1"/>
</dbReference>
<proteinExistence type="predicted"/>